<evidence type="ECO:0000256" key="3">
    <source>
        <dbReference type="ARBA" id="ARBA00022692"/>
    </source>
</evidence>
<name>A0A8J3NYU8_9ACTN</name>
<keyword evidence="2" id="KW-1003">Cell membrane</keyword>
<sequence>MSAELTGTRPARPCAATGPNEPGPVRLDVARRGRGGRAVFAAARSAVARRRLQTLIVGVVVLLSAATAVLGVGLLVASHGPFDTAFADASGSHVTATVSADVPADQVAATGRAAGVAAAAGPYDLVTAPLSGVMGPQGMKVVVVGRSEQNGPVDRITVSTGTWLTGPGQIVLTRRTAGPRTTPGSEVTVGGVRLRVAGIAASVTGTAEAWVWPTQSDVLTGDDVARQMLYRFTTPGADDTALRAALTDATAALPAGAVTGATTYLTVRQALNRSISAIAPFVVAFAVLGIVLSVLITVNVVNGAVVSGFRTIGILKTIGFTPGQVVAVYLAQVLVPALVGAALGVGLGAVLAVPLLAETDDAYGIPGDGAGVPLWVIGLVLLAAPVLVALAALGPATRAGRLAANQAISVGRAPRTGRGFRARRALTASALPRSVALGLGMPLARPSRAVATLVALLLGAVTLVFSSGLSASMTEVNTAFTRTDAVHVEAQVMIEGAFGPVMARPGGRPIDPPDPAVVAAAAAALPGTAHSTLLREAEIRVAGIGQEVNLHGYTGDASWNGYRIVTGRWYSGTGEVVVSSYFLRQTGYQVGDRLTLPGGHVVTIVAEVIDGSDRYTVIGDTSLVTDPMMARVEVALTPGADPGAYTKALQAKFPEESSGVYVEDRAVSEDGETMLIIQSLIATLTLLLSVVAALGVLNTVVLTTRERIHEIGVLKALGMTPRQTRTMIITSMVGLGLLAGVIAVPLGIALHHAVIPIMGEAASTALPQSAMEVYQPGVLVLLGGAGIVLAVLGALLPAGWAARTRVATALRAE</sequence>
<keyword evidence="4 8" id="KW-1133">Transmembrane helix</keyword>
<protein>
    <recommendedName>
        <fullName evidence="9">ABC3 transporter permease C-terminal domain-containing protein</fullName>
    </recommendedName>
</protein>
<gene>
    <name evidence="10" type="ORF">Cci01nite_22150</name>
</gene>
<evidence type="ECO:0000256" key="4">
    <source>
        <dbReference type="ARBA" id="ARBA00022989"/>
    </source>
</evidence>
<comment type="caution">
    <text evidence="10">The sequence shown here is derived from an EMBL/GenBank/DDBJ whole genome shotgun (WGS) entry which is preliminary data.</text>
</comment>
<reference evidence="10 11" key="1">
    <citation type="submission" date="2021-01" db="EMBL/GenBank/DDBJ databases">
        <title>Whole genome shotgun sequence of Catellatospora citrea NBRC 14495.</title>
        <authorList>
            <person name="Komaki H."/>
            <person name="Tamura T."/>
        </authorList>
    </citation>
    <scope>NUCLEOTIDE SEQUENCE [LARGE SCALE GENOMIC DNA]</scope>
    <source>
        <strain evidence="10 11">NBRC 14495</strain>
    </source>
</reference>
<comment type="similarity">
    <text evidence="6">Belongs to the ABC-4 integral membrane protein family.</text>
</comment>
<evidence type="ECO:0000256" key="5">
    <source>
        <dbReference type="ARBA" id="ARBA00023136"/>
    </source>
</evidence>
<evidence type="ECO:0000256" key="6">
    <source>
        <dbReference type="ARBA" id="ARBA00038076"/>
    </source>
</evidence>
<feature type="transmembrane region" description="Helical" evidence="8">
    <location>
        <begin position="278"/>
        <end position="305"/>
    </location>
</feature>
<evidence type="ECO:0000256" key="2">
    <source>
        <dbReference type="ARBA" id="ARBA00022475"/>
    </source>
</evidence>
<dbReference type="InterPro" id="IPR003838">
    <property type="entry name" value="ABC3_permease_C"/>
</dbReference>
<evidence type="ECO:0000256" key="7">
    <source>
        <dbReference type="SAM" id="MobiDB-lite"/>
    </source>
</evidence>
<keyword evidence="11" id="KW-1185">Reference proteome</keyword>
<feature type="transmembrane region" description="Helical" evidence="8">
    <location>
        <begin position="54"/>
        <end position="77"/>
    </location>
</feature>
<feature type="transmembrane region" description="Helical" evidence="8">
    <location>
        <begin position="326"/>
        <end position="352"/>
    </location>
</feature>
<dbReference type="AlphaFoldDB" id="A0A8J3NYU8"/>
<feature type="transmembrane region" description="Helical" evidence="8">
    <location>
        <begin position="728"/>
        <end position="753"/>
    </location>
</feature>
<keyword evidence="5 8" id="KW-0472">Membrane</keyword>
<evidence type="ECO:0000313" key="10">
    <source>
        <dbReference type="EMBL" id="GIF97121.1"/>
    </source>
</evidence>
<evidence type="ECO:0000259" key="9">
    <source>
        <dbReference type="Pfam" id="PF02687"/>
    </source>
</evidence>
<evidence type="ECO:0000256" key="1">
    <source>
        <dbReference type="ARBA" id="ARBA00004651"/>
    </source>
</evidence>
<dbReference type="PANTHER" id="PTHR30572">
    <property type="entry name" value="MEMBRANE COMPONENT OF TRANSPORTER-RELATED"/>
    <property type="match status" value="1"/>
</dbReference>
<comment type="subcellular location">
    <subcellularLocation>
        <location evidence="1">Cell membrane</location>
        <topology evidence="1">Multi-pass membrane protein</topology>
    </subcellularLocation>
</comment>
<dbReference type="Pfam" id="PF02687">
    <property type="entry name" value="FtsX"/>
    <property type="match status" value="2"/>
</dbReference>
<feature type="transmembrane region" description="Helical" evidence="8">
    <location>
        <begin position="773"/>
        <end position="796"/>
    </location>
</feature>
<feature type="domain" description="ABC3 transporter permease C-terminal" evidence="9">
    <location>
        <begin position="684"/>
        <end position="798"/>
    </location>
</feature>
<feature type="transmembrane region" description="Helical" evidence="8">
    <location>
        <begin position="449"/>
        <end position="469"/>
    </location>
</feature>
<keyword evidence="3 8" id="KW-0812">Transmembrane</keyword>
<feature type="region of interest" description="Disordered" evidence="7">
    <location>
        <begin position="1"/>
        <end position="25"/>
    </location>
</feature>
<evidence type="ECO:0000313" key="11">
    <source>
        <dbReference type="Proteomes" id="UP000659904"/>
    </source>
</evidence>
<evidence type="ECO:0000256" key="8">
    <source>
        <dbReference type="SAM" id="Phobius"/>
    </source>
</evidence>
<dbReference type="Proteomes" id="UP000659904">
    <property type="component" value="Unassembled WGS sequence"/>
</dbReference>
<dbReference type="InterPro" id="IPR050250">
    <property type="entry name" value="Macrolide_Exporter_MacB"/>
</dbReference>
<feature type="transmembrane region" description="Helical" evidence="8">
    <location>
        <begin position="675"/>
        <end position="697"/>
    </location>
</feature>
<dbReference type="GO" id="GO:0005886">
    <property type="term" value="C:plasma membrane"/>
    <property type="evidence" value="ECO:0007669"/>
    <property type="project" value="UniProtKB-SubCell"/>
</dbReference>
<dbReference type="RefSeq" id="WP_120314976.1">
    <property type="nucleotide sequence ID" value="NZ_BONH01000007.1"/>
</dbReference>
<feature type="domain" description="ABC3 transporter permease C-terminal" evidence="9">
    <location>
        <begin position="284"/>
        <end position="393"/>
    </location>
</feature>
<dbReference type="GO" id="GO:0022857">
    <property type="term" value="F:transmembrane transporter activity"/>
    <property type="evidence" value="ECO:0007669"/>
    <property type="project" value="TreeGrafter"/>
</dbReference>
<dbReference type="PANTHER" id="PTHR30572:SF4">
    <property type="entry name" value="ABC TRANSPORTER PERMEASE YTRF"/>
    <property type="match status" value="1"/>
</dbReference>
<feature type="transmembrane region" description="Helical" evidence="8">
    <location>
        <begin position="372"/>
        <end position="393"/>
    </location>
</feature>
<proteinExistence type="inferred from homology"/>
<dbReference type="EMBL" id="BONH01000007">
    <property type="protein sequence ID" value="GIF97121.1"/>
    <property type="molecule type" value="Genomic_DNA"/>
</dbReference>
<organism evidence="10 11">
    <name type="scientific">Catellatospora citrea</name>
    <dbReference type="NCBI Taxonomy" id="53366"/>
    <lineage>
        <taxon>Bacteria</taxon>
        <taxon>Bacillati</taxon>
        <taxon>Actinomycetota</taxon>
        <taxon>Actinomycetes</taxon>
        <taxon>Micromonosporales</taxon>
        <taxon>Micromonosporaceae</taxon>
        <taxon>Catellatospora</taxon>
    </lineage>
</organism>
<accession>A0A8J3NYU8</accession>